<feature type="transmembrane region" description="Helical" evidence="7">
    <location>
        <begin position="214"/>
        <end position="236"/>
    </location>
</feature>
<keyword evidence="6 7" id="KW-0472">Membrane</keyword>
<dbReference type="SUPFAM" id="SSF161098">
    <property type="entry name" value="MetI-like"/>
    <property type="match status" value="1"/>
</dbReference>
<evidence type="ECO:0000256" key="6">
    <source>
        <dbReference type="ARBA" id="ARBA00023136"/>
    </source>
</evidence>
<dbReference type="InterPro" id="IPR051322">
    <property type="entry name" value="AA_ABC_Transporter_Permease"/>
</dbReference>
<sequence>MTFSLQALGATTTAISDHANTAVLAADWDRLGPTFGTAIVDTLIMVSVTLVVGGLLGLCLGVLLYTSRAGGILQNKALYTFLNLLVNFVRPIPFIIMITAFGPLTLAVVGTTIGREAAMFIMSIAATFGVARIVEQNLVSIDPGVIEAARSMGANPWQIITTVIIPEALGPLVLGYTFIFIAIVDMSAMAGYIGGGGLGDFAIVYGYRAYDWQVTYVATFAIIIIVQVAQLFGNWLSKKIMRR</sequence>
<evidence type="ECO:0000256" key="7">
    <source>
        <dbReference type="RuleBase" id="RU363032"/>
    </source>
</evidence>
<dbReference type="RefSeq" id="WP_123933276.1">
    <property type="nucleotide sequence ID" value="NZ_CP033897.1"/>
</dbReference>
<evidence type="ECO:0000259" key="8">
    <source>
        <dbReference type="PROSITE" id="PS50928"/>
    </source>
</evidence>
<evidence type="ECO:0000313" key="10">
    <source>
        <dbReference type="Proteomes" id="UP000271587"/>
    </source>
</evidence>
<keyword evidence="10" id="KW-1185">Reference proteome</keyword>
<keyword evidence="5 7" id="KW-1133">Transmembrane helix</keyword>
<dbReference type="EMBL" id="CP033897">
    <property type="protein sequence ID" value="AZA10784.1"/>
    <property type="molecule type" value="Genomic_DNA"/>
</dbReference>
<name>A0A3G6J3W6_9CORY</name>
<dbReference type="PANTHER" id="PTHR30450:SF14">
    <property type="entry name" value="TRANSPORTER, PERMEASE PROTEIN, PUTATIVE-RELATED"/>
    <property type="match status" value="1"/>
</dbReference>
<dbReference type="KEGG" id="cgk:CGERO_02300"/>
<feature type="domain" description="ABC transmembrane type-1" evidence="8">
    <location>
        <begin position="39"/>
        <end position="233"/>
    </location>
</feature>
<dbReference type="OrthoDB" id="9793490at2"/>
<evidence type="ECO:0000256" key="2">
    <source>
        <dbReference type="ARBA" id="ARBA00022448"/>
    </source>
</evidence>
<evidence type="ECO:0000256" key="4">
    <source>
        <dbReference type="ARBA" id="ARBA00022692"/>
    </source>
</evidence>
<keyword evidence="2 7" id="KW-0813">Transport</keyword>
<dbReference type="AlphaFoldDB" id="A0A3G6J3W6"/>
<feature type="transmembrane region" description="Helical" evidence="7">
    <location>
        <begin position="113"/>
        <end position="134"/>
    </location>
</feature>
<accession>A0A3G6J3W6</accession>
<reference evidence="9 10" key="1">
    <citation type="submission" date="2018-11" db="EMBL/GenBank/DDBJ databases">
        <authorList>
            <person name="Kleinhagauer T."/>
            <person name="Glaeser S.P."/>
            <person name="Spergser J."/>
            <person name="Ruckert C."/>
            <person name="Kaempfer P."/>
            <person name="Busse H.-J."/>
        </authorList>
    </citation>
    <scope>NUCLEOTIDE SEQUENCE [LARGE SCALE GENOMIC DNA]</scope>
    <source>
        <strain evidence="9 10">W8</strain>
    </source>
</reference>
<dbReference type="GO" id="GO:0048473">
    <property type="term" value="P:D-methionine transmembrane transport"/>
    <property type="evidence" value="ECO:0007669"/>
    <property type="project" value="TreeGrafter"/>
</dbReference>
<dbReference type="Pfam" id="PF00528">
    <property type="entry name" value="BPD_transp_1"/>
    <property type="match status" value="1"/>
</dbReference>
<feature type="transmembrane region" description="Helical" evidence="7">
    <location>
        <begin position="35"/>
        <end position="65"/>
    </location>
</feature>
<comment type="subcellular location">
    <subcellularLocation>
        <location evidence="1 7">Cell membrane</location>
        <topology evidence="1 7">Multi-pass membrane protein</topology>
    </subcellularLocation>
</comment>
<feature type="transmembrane region" description="Helical" evidence="7">
    <location>
        <begin position="173"/>
        <end position="194"/>
    </location>
</feature>
<evidence type="ECO:0000256" key="5">
    <source>
        <dbReference type="ARBA" id="ARBA00022989"/>
    </source>
</evidence>
<dbReference type="Proteomes" id="UP000271587">
    <property type="component" value="Chromosome"/>
</dbReference>
<comment type="similarity">
    <text evidence="7">Belongs to the binding-protein-dependent transport system permease family.</text>
</comment>
<dbReference type="InterPro" id="IPR000515">
    <property type="entry name" value="MetI-like"/>
</dbReference>
<dbReference type="CDD" id="cd06261">
    <property type="entry name" value="TM_PBP2"/>
    <property type="match status" value="1"/>
</dbReference>
<dbReference type="PROSITE" id="PS50928">
    <property type="entry name" value="ABC_TM1"/>
    <property type="match status" value="1"/>
</dbReference>
<organism evidence="9 10">
    <name type="scientific">Corynebacterium gerontici</name>
    <dbReference type="NCBI Taxonomy" id="2079234"/>
    <lineage>
        <taxon>Bacteria</taxon>
        <taxon>Bacillati</taxon>
        <taxon>Actinomycetota</taxon>
        <taxon>Actinomycetes</taxon>
        <taxon>Mycobacteriales</taxon>
        <taxon>Corynebacteriaceae</taxon>
        <taxon>Corynebacterium</taxon>
    </lineage>
</organism>
<protein>
    <submittedName>
        <fullName evidence="9">Methionine import system permease protein MetP</fullName>
    </submittedName>
</protein>
<dbReference type="GO" id="GO:0005886">
    <property type="term" value="C:plasma membrane"/>
    <property type="evidence" value="ECO:0007669"/>
    <property type="project" value="UniProtKB-SubCell"/>
</dbReference>
<evidence type="ECO:0000313" key="9">
    <source>
        <dbReference type="EMBL" id="AZA10784.1"/>
    </source>
</evidence>
<dbReference type="PANTHER" id="PTHR30450">
    <property type="entry name" value="ABC TRANSPORTER PERMEASE"/>
    <property type="match status" value="1"/>
</dbReference>
<evidence type="ECO:0000256" key="1">
    <source>
        <dbReference type="ARBA" id="ARBA00004651"/>
    </source>
</evidence>
<dbReference type="Gene3D" id="1.10.3720.10">
    <property type="entry name" value="MetI-like"/>
    <property type="match status" value="1"/>
</dbReference>
<feature type="transmembrane region" description="Helical" evidence="7">
    <location>
        <begin position="77"/>
        <end position="101"/>
    </location>
</feature>
<keyword evidence="3" id="KW-1003">Cell membrane</keyword>
<evidence type="ECO:0000256" key="3">
    <source>
        <dbReference type="ARBA" id="ARBA00022475"/>
    </source>
</evidence>
<proteinExistence type="inferred from homology"/>
<dbReference type="InterPro" id="IPR035906">
    <property type="entry name" value="MetI-like_sf"/>
</dbReference>
<keyword evidence="4 7" id="KW-0812">Transmembrane</keyword>
<gene>
    <name evidence="9" type="primary">metP</name>
    <name evidence="9" type="ORF">CGERO_02300</name>
</gene>